<dbReference type="RefSeq" id="WP_203571068.1">
    <property type="nucleotide sequence ID" value="NZ_WOFE01000003.1"/>
</dbReference>
<dbReference type="Proteomes" id="UP001195660">
    <property type="component" value="Unassembled WGS sequence"/>
</dbReference>
<dbReference type="EMBL" id="WOFE01000003">
    <property type="protein sequence ID" value="MBM5571740.1"/>
    <property type="molecule type" value="Genomic_DNA"/>
</dbReference>
<dbReference type="Gene3D" id="1.25.40.80">
    <property type="match status" value="1"/>
</dbReference>
<gene>
    <name evidence="1" type="ORF">GM173_09120</name>
</gene>
<dbReference type="Gene3D" id="3.40.50.620">
    <property type="entry name" value="HUPs"/>
    <property type="match status" value="1"/>
</dbReference>
<dbReference type="InterPro" id="IPR036134">
    <property type="entry name" value="Crypto/Photolyase_FAD-like_sf"/>
</dbReference>
<dbReference type="PANTHER" id="PTHR38657">
    <property type="entry name" value="SLR1343 PROTEIN"/>
    <property type="match status" value="1"/>
</dbReference>
<sequence>MSTLRLILGDQLNIRHSWFSEVERQRSDVLYVLMELRSETDYAWHHAQKVLGIFAAMRGFASALQNAGCRVRYIRINDAENQQNFISNLISLIKTEQITQLERQQADEYRLESQFLTAAAQFEIPVTVVDSEHFLADRAAISAQFRQKIPRMEFFYRALRKQYQILLDATGQPLGGQWNFDQDNRKRWNGQPAAPAWPNYAADLSELWQEITTAGVKTIGQPQASAFPWPITRSQAKDALAQFIQNALPNFGAYQDAMSTASPTLFHAGLSFALNLKLLHPLEVIQAALHEYEAGRVSLSTVEGFVRQILGWREFVRGVYWARMPEYGQLNALNHQRRLPSWHWDGKTKMNCAHHAIEQSLQLGYAHHIQRLMVTGNFALLAGIAPDEVDAWYLGIYVDAFEWVEMPNTRGMSQYADGGLLGSKPYAGSATYINKMSDYCKGCHYEPKQRHGESACPFNSLYWHFHHRHAAKLEKNPRLGMTYQTWQKMPDAERAATLAQAELYLEQLDHL</sequence>
<dbReference type="InterPro" id="IPR014729">
    <property type="entry name" value="Rossmann-like_a/b/a_fold"/>
</dbReference>
<dbReference type="InterPro" id="IPR052551">
    <property type="entry name" value="UV-DNA_repair_photolyase"/>
</dbReference>
<organism evidence="1 2">
    <name type="scientific">Deefgea chitinilytica</name>
    <dbReference type="NCBI Taxonomy" id="570276"/>
    <lineage>
        <taxon>Bacteria</taxon>
        <taxon>Pseudomonadati</taxon>
        <taxon>Pseudomonadota</taxon>
        <taxon>Betaproteobacteria</taxon>
        <taxon>Neisseriales</taxon>
        <taxon>Chitinibacteraceae</taxon>
        <taxon>Deefgea</taxon>
    </lineage>
</organism>
<name>A0ABS2CC58_9NEIS</name>
<dbReference type="Pfam" id="PF04244">
    <property type="entry name" value="DPRP"/>
    <property type="match status" value="1"/>
</dbReference>
<protein>
    <submittedName>
        <fullName evidence="1">Cryptochrome/photolyase family protein</fullName>
    </submittedName>
</protein>
<accession>A0ABS2CC58</accession>
<proteinExistence type="predicted"/>
<dbReference type="InterPro" id="IPR007357">
    <property type="entry name" value="PhrB-like"/>
</dbReference>
<evidence type="ECO:0000313" key="1">
    <source>
        <dbReference type="EMBL" id="MBM5571740.1"/>
    </source>
</evidence>
<dbReference type="Gene3D" id="1.10.579.10">
    <property type="entry name" value="DNA Cyclobutane Dipyrimidine Photolyase, subunit A, domain 3"/>
    <property type="match status" value="1"/>
</dbReference>
<dbReference type="SUPFAM" id="SSF48173">
    <property type="entry name" value="Cryptochrome/photolyase FAD-binding domain"/>
    <property type="match status" value="1"/>
</dbReference>
<evidence type="ECO:0000313" key="2">
    <source>
        <dbReference type="Proteomes" id="UP001195660"/>
    </source>
</evidence>
<keyword evidence="2" id="KW-1185">Reference proteome</keyword>
<dbReference type="Gene3D" id="1.10.10.1710">
    <property type="entry name" value="Deoxyribodipyrimidine photolyase-related"/>
    <property type="match status" value="1"/>
</dbReference>
<comment type="caution">
    <text evidence="1">The sequence shown here is derived from an EMBL/GenBank/DDBJ whole genome shotgun (WGS) entry which is preliminary data.</text>
</comment>
<dbReference type="PANTHER" id="PTHR38657:SF1">
    <property type="entry name" value="SLR1343 PROTEIN"/>
    <property type="match status" value="1"/>
</dbReference>
<reference evidence="1 2" key="1">
    <citation type="submission" date="2019-11" db="EMBL/GenBank/DDBJ databases">
        <title>Novel Deefgea species.</title>
        <authorList>
            <person name="Han J.-H."/>
        </authorList>
    </citation>
    <scope>NUCLEOTIDE SEQUENCE [LARGE SCALE GENOMIC DNA]</scope>
    <source>
        <strain evidence="1 2">LMG 24817</strain>
    </source>
</reference>